<dbReference type="Pfam" id="PF01978">
    <property type="entry name" value="TrmB"/>
    <property type="match status" value="1"/>
</dbReference>
<dbReference type="Gene3D" id="1.10.10.10">
    <property type="entry name" value="Winged helix-like DNA-binding domain superfamily/Winged helix DNA-binding domain"/>
    <property type="match status" value="1"/>
</dbReference>
<sequence length="104" mass="12537">MCLYDLKELDVDIFEILVEEKTPMTVDEIAERIDRDRGHTFRSLQRLVHCEFVQKEQVNHESGGYHHVYFIINPNEKASQMQKKLNSMYRNVDKKIEEFRNKYS</sequence>
<dbReference type="InterPro" id="IPR036390">
    <property type="entry name" value="WH_DNA-bd_sf"/>
</dbReference>
<dbReference type="EMBL" id="BAAADQ010000015">
    <property type="protein sequence ID" value="GAA0550804.1"/>
    <property type="molecule type" value="Genomic_DNA"/>
</dbReference>
<evidence type="ECO:0000313" key="2">
    <source>
        <dbReference type="EMBL" id="GAA0550804.1"/>
    </source>
</evidence>
<dbReference type="Proteomes" id="UP001501425">
    <property type="component" value="Unassembled WGS sequence"/>
</dbReference>
<evidence type="ECO:0000313" key="3">
    <source>
        <dbReference type="Proteomes" id="UP001501425"/>
    </source>
</evidence>
<name>A0AAV3SVV9_9EURY</name>
<feature type="domain" description="Transcription regulator TrmB N-terminal" evidence="1">
    <location>
        <begin position="4"/>
        <end position="74"/>
    </location>
</feature>
<organism evidence="2 3">
    <name type="scientific">Halorubrum ejinorense</name>
    <dbReference type="NCBI Taxonomy" id="425309"/>
    <lineage>
        <taxon>Archaea</taxon>
        <taxon>Methanobacteriati</taxon>
        <taxon>Methanobacteriota</taxon>
        <taxon>Stenosarchaea group</taxon>
        <taxon>Halobacteria</taxon>
        <taxon>Halobacteriales</taxon>
        <taxon>Haloferacaceae</taxon>
        <taxon>Halorubrum</taxon>
    </lineage>
</organism>
<reference evidence="2" key="2">
    <citation type="submission" date="2023-12" db="EMBL/GenBank/DDBJ databases">
        <authorList>
            <person name="Sun Q."/>
            <person name="Inoue M."/>
        </authorList>
    </citation>
    <scope>NUCLEOTIDE SEQUENCE</scope>
    <source>
        <strain evidence="2">JCM 14265</strain>
    </source>
</reference>
<evidence type="ECO:0000259" key="1">
    <source>
        <dbReference type="Pfam" id="PF01978"/>
    </source>
</evidence>
<dbReference type="InterPro" id="IPR002831">
    <property type="entry name" value="Tscrpt_reg_TrmB_N"/>
</dbReference>
<dbReference type="AlphaFoldDB" id="A0AAV3SVV9"/>
<accession>A0AAV3SVV9</accession>
<dbReference type="SUPFAM" id="SSF46785">
    <property type="entry name" value="Winged helix' DNA-binding domain"/>
    <property type="match status" value="1"/>
</dbReference>
<reference evidence="2" key="1">
    <citation type="journal article" date="2014" name="Int. J. Syst. Evol. Microbiol.">
        <title>Complete genome sequence of Corynebacterium casei LMG S-19264T (=DSM 44701T), isolated from a smear-ripened cheese.</title>
        <authorList>
            <consortium name="US DOE Joint Genome Institute (JGI-PGF)"/>
            <person name="Walter F."/>
            <person name="Albersmeier A."/>
            <person name="Kalinowski J."/>
            <person name="Ruckert C."/>
        </authorList>
    </citation>
    <scope>NUCLEOTIDE SEQUENCE</scope>
    <source>
        <strain evidence="2">JCM 14265</strain>
    </source>
</reference>
<gene>
    <name evidence="2" type="ORF">GCM10008994_27140</name>
</gene>
<comment type="caution">
    <text evidence="2">The sequence shown here is derived from an EMBL/GenBank/DDBJ whole genome shotgun (WGS) entry which is preliminary data.</text>
</comment>
<dbReference type="InterPro" id="IPR036388">
    <property type="entry name" value="WH-like_DNA-bd_sf"/>
</dbReference>
<protein>
    <submittedName>
        <fullName evidence="2">Helix-turn-helix domain-containing protein</fullName>
    </submittedName>
</protein>
<proteinExistence type="predicted"/>